<organism evidence="7 8">
    <name type="scientific">Caerostris darwini</name>
    <dbReference type="NCBI Taxonomy" id="1538125"/>
    <lineage>
        <taxon>Eukaryota</taxon>
        <taxon>Metazoa</taxon>
        <taxon>Ecdysozoa</taxon>
        <taxon>Arthropoda</taxon>
        <taxon>Chelicerata</taxon>
        <taxon>Arachnida</taxon>
        <taxon>Araneae</taxon>
        <taxon>Araneomorphae</taxon>
        <taxon>Entelegynae</taxon>
        <taxon>Araneoidea</taxon>
        <taxon>Araneidae</taxon>
        <taxon>Caerostris</taxon>
    </lineage>
</organism>
<name>A0AAV4PK35_9ARAC</name>
<sequence>MTEPPITQFSNSSTLTDICCRADNTEVELVSLLEEHIPHYKLRADTLTEFCGYENEDWYIQTPVLSPDTDIPLSPEVVEETLKYFVLCADRLSQMTKTYNDIDAVTRLLEEKERDLELAARIGQSLLDQNKDLRVRNDQLEQELNISTETITQLKHDLSVKNGLLQIYTQDLDTDSESGSPSKERAFSISWDMLNKKISCLQEENIQLRTEAVSRTEDIEEEEKKEMQLITDCVKQLTEANKQLTILQEEVARKSEDSIRQQEEITQLLSQIVDLQRKLRDITADNECLSTKLEIAEECQHELSEELIDMKEKYGELMAAFQELQAEAKQAQRNRLPSANTWQNFGMYSSYINPDSLASELEQSLGGRDSDGYSSDEKPSHSRKVFNTVRCANHGVLARNRFSSSHSHYTMSGAGGRPSLTSTCFSSLSQLSSLSSGFNDLASDSESAYAESYTTDDENPDTYVDGKVERMRPNKLDVGLHTFSSGFGTTTDLNNELCKASGDSWTGNLRKSLYGRTIRRYQFPEKLQIIKPLEGSQTLHHWQRLATPHLGGIFESRPGVKIRGETRINDFDEKVSLGDFEEDDDYSNPGKSFMDTSSVYTFTTSALQSADLTNVTPSYPQCFTSCEHFSYPSVQLSTRITSLPPSTLNSPQPKASGYSLTGQSLAKLLTERGIHAMVPSAINSSVKSISPTPTPAPSPEGSPPSTPLPFTAVRIPDLVGSASIAKGYHLFRKPRRSRSQPPPKRSVREASAGLNLDLMESIEGIGLKTLLPTSECARIKRTVSTDTLSSDSSTVTVTAKFEEPVKRQESSKTVSFPASNIKREDIAKKTISPETALGKPWGYVPSSVTIVKSPAAIGLTPTVAPPLSRMPNPVLQLNSLRSMRPNCPDVGTVGTLRTLRKGGYI</sequence>
<dbReference type="GO" id="GO:0005739">
    <property type="term" value="C:mitochondrion"/>
    <property type="evidence" value="ECO:0007669"/>
    <property type="project" value="UniProtKB-SubCell"/>
</dbReference>
<dbReference type="AlphaFoldDB" id="A0AAV4PK35"/>
<evidence type="ECO:0000313" key="7">
    <source>
        <dbReference type="EMBL" id="GIX97441.1"/>
    </source>
</evidence>
<reference evidence="7 8" key="1">
    <citation type="submission" date="2021-06" db="EMBL/GenBank/DDBJ databases">
        <title>Caerostris darwini draft genome.</title>
        <authorList>
            <person name="Kono N."/>
            <person name="Arakawa K."/>
        </authorList>
    </citation>
    <scope>NUCLEOTIDE SEQUENCE [LARGE SCALE GENOMIC DNA]</scope>
</reference>
<feature type="compositionally biased region" description="Basic and acidic residues" evidence="5">
    <location>
        <begin position="368"/>
        <end position="380"/>
    </location>
</feature>
<evidence type="ECO:0000256" key="5">
    <source>
        <dbReference type="SAM" id="MobiDB-lite"/>
    </source>
</evidence>
<dbReference type="InterPro" id="IPR006933">
    <property type="entry name" value="HAP1_N"/>
</dbReference>
<keyword evidence="3" id="KW-0496">Mitochondrion</keyword>
<dbReference type="GO" id="GO:0048311">
    <property type="term" value="P:mitochondrion distribution"/>
    <property type="evidence" value="ECO:0007669"/>
    <property type="project" value="TreeGrafter"/>
</dbReference>
<evidence type="ECO:0000313" key="8">
    <source>
        <dbReference type="Proteomes" id="UP001054837"/>
    </source>
</evidence>
<evidence type="ECO:0000256" key="4">
    <source>
        <dbReference type="SAM" id="Coils"/>
    </source>
</evidence>
<dbReference type="GO" id="GO:0017022">
    <property type="term" value="F:myosin binding"/>
    <property type="evidence" value="ECO:0007669"/>
    <property type="project" value="TreeGrafter"/>
</dbReference>
<dbReference type="GO" id="GO:0031410">
    <property type="term" value="C:cytoplasmic vesicle"/>
    <property type="evidence" value="ECO:0007669"/>
    <property type="project" value="TreeGrafter"/>
</dbReference>
<dbReference type="SMART" id="SM01424">
    <property type="entry name" value="HAP1_N"/>
    <property type="match status" value="1"/>
</dbReference>
<feature type="region of interest" description="Disordered" evidence="5">
    <location>
        <begin position="360"/>
        <end position="385"/>
    </location>
</feature>
<dbReference type="PANTHER" id="PTHR15751:SF12">
    <property type="entry name" value="TRAFFICKING KINESIN-BINDING PROTEIN MILT"/>
    <property type="match status" value="1"/>
</dbReference>
<comment type="caution">
    <text evidence="7">The sequence shown here is derived from an EMBL/GenBank/DDBJ whole genome shotgun (WGS) entry which is preliminary data.</text>
</comment>
<keyword evidence="8" id="KW-1185">Reference proteome</keyword>
<feature type="region of interest" description="Disordered" evidence="5">
    <location>
        <begin position="685"/>
        <end position="711"/>
    </location>
</feature>
<comment type="subcellular location">
    <subcellularLocation>
        <location evidence="1">Mitochondrion</location>
    </subcellularLocation>
</comment>
<feature type="coiled-coil region" evidence="4">
    <location>
        <begin position="102"/>
        <end position="157"/>
    </location>
</feature>
<dbReference type="Pfam" id="PF04849">
    <property type="entry name" value="HAP1_N"/>
    <property type="match status" value="1"/>
</dbReference>
<feature type="compositionally biased region" description="Pro residues" evidence="5">
    <location>
        <begin position="692"/>
        <end position="707"/>
    </location>
</feature>
<feature type="compositionally biased region" description="Basic residues" evidence="5">
    <location>
        <begin position="729"/>
        <end position="738"/>
    </location>
</feature>
<gene>
    <name evidence="7" type="primary">Trak1</name>
    <name evidence="7" type="ORF">CDAR_119612</name>
</gene>
<dbReference type="InterPro" id="IPR051946">
    <property type="entry name" value="Intracell_Traff-Reg"/>
</dbReference>
<dbReference type="GO" id="GO:0047496">
    <property type="term" value="P:vesicle transport along microtubule"/>
    <property type="evidence" value="ECO:0007669"/>
    <property type="project" value="TreeGrafter"/>
</dbReference>
<keyword evidence="2 4" id="KW-0175">Coiled coil</keyword>
<evidence type="ECO:0000256" key="2">
    <source>
        <dbReference type="ARBA" id="ARBA00023054"/>
    </source>
</evidence>
<proteinExistence type="predicted"/>
<evidence type="ECO:0000259" key="6">
    <source>
        <dbReference type="SMART" id="SM01424"/>
    </source>
</evidence>
<dbReference type="EMBL" id="BPLQ01003037">
    <property type="protein sequence ID" value="GIX97441.1"/>
    <property type="molecule type" value="Genomic_DNA"/>
</dbReference>
<dbReference type="PANTHER" id="PTHR15751">
    <property type="entry name" value="TRAFFICKING KINESIN-BINDING PROTEIN"/>
    <property type="match status" value="1"/>
</dbReference>
<dbReference type="Proteomes" id="UP001054837">
    <property type="component" value="Unassembled WGS sequence"/>
</dbReference>
<accession>A0AAV4PK35</accession>
<feature type="region of interest" description="Disordered" evidence="5">
    <location>
        <begin position="729"/>
        <end position="752"/>
    </location>
</feature>
<feature type="domain" description="HAP1 N-terminal" evidence="6">
    <location>
        <begin position="34"/>
        <end position="335"/>
    </location>
</feature>
<protein>
    <submittedName>
        <fullName evidence="7">Trafficking kinesin-binding protein 1</fullName>
    </submittedName>
</protein>
<dbReference type="GO" id="GO:0006605">
    <property type="term" value="P:protein targeting"/>
    <property type="evidence" value="ECO:0007669"/>
    <property type="project" value="TreeGrafter"/>
</dbReference>
<evidence type="ECO:0000256" key="3">
    <source>
        <dbReference type="ARBA" id="ARBA00023128"/>
    </source>
</evidence>
<feature type="coiled-coil region" evidence="4">
    <location>
        <begin position="230"/>
        <end position="334"/>
    </location>
</feature>
<evidence type="ECO:0000256" key="1">
    <source>
        <dbReference type="ARBA" id="ARBA00004173"/>
    </source>
</evidence>